<dbReference type="AlphaFoldDB" id="A0A1R4FTW3"/>
<feature type="transmembrane region" description="Helical" evidence="1">
    <location>
        <begin position="39"/>
        <end position="61"/>
    </location>
</feature>
<dbReference type="RefSeq" id="WP_086991760.1">
    <property type="nucleotide sequence ID" value="NZ_FUHU01000026.1"/>
</dbReference>
<keyword evidence="1" id="KW-0812">Transmembrane</keyword>
<dbReference type="GeneID" id="303172903"/>
<proteinExistence type="predicted"/>
<organism evidence="2 3">
    <name type="scientific">Agrococcus casei LMG 22410</name>
    <dbReference type="NCBI Taxonomy" id="1255656"/>
    <lineage>
        <taxon>Bacteria</taxon>
        <taxon>Bacillati</taxon>
        <taxon>Actinomycetota</taxon>
        <taxon>Actinomycetes</taxon>
        <taxon>Micrococcales</taxon>
        <taxon>Microbacteriaceae</taxon>
        <taxon>Agrococcus</taxon>
    </lineage>
</organism>
<evidence type="ECO:0000313" key="3">
    <source>
        <dbReference type="Proteomes" id="UP000195787"/>
    </source>
</evidence>
<evidence type="ECO:0000256" key="1">
    <source>
        <dbReference type="SAM" id="Phobius"/>
    </source>
</evidence>
<sequence length="284" mass="31487">MTSRRTRLRTAHRAHAALTVVVVATLLVLNLAGVLTGVMALRLFLIIEVPLLLVLLAITVLRFRRLRRSADAPRAGLLDRLEVEEPLLRPAVAELRAFCSLILAVLRKRQVPRGSQWFGYTRGSMAFPTVMIVLSVVELVIVHILVPWVWLQVVLLVLAIWGVLFLLGLIATCVVHPHFVADETLHLRWGHRTVLSAPLTRIASVAPHANHKHTQPQIEGESLILSQFQSTNVIITFAEPVAAAAPVSKKALPDDFHATEVLLHVDDLDSFLQAVRPLSDEVTR</sequence>
<feature type="transmembrane region" description="Helical" evidence="1">
    <location>
        <begin position="12"/>
        <end position="33"/>
    </location>
</feature>
<protein>
    <submittedName>
        <fullName evidence="2">Uncharacterized protein</fullName>
    </submittedName>
</protein>
<feature type="transmembrane region" description="Helical" evidence="1">
    <location>
        <begin position="125"/>
        <end position="146"/>
    </location>
</feature>
<feature type="transmembrane region" description="Helical" evidence="1">
    <location>
        <begin position="152"/>
        <end position="175"/>
    </location>
</feature>
<name>A0A1R4FTW3_9MICO</name>
<keyword evidence="1" id="KW-1133">Transmembrane helix</keyword>
<accession>A0A1R4FTW3</accession>
<keyword evidence="3" id="KW-1185">Reference proteome</keyword>
<evidence type="ECO:0000313" key="2">
    <source>
        <dbReference type="EMBL" id="SJM59281.1"/>
    </source>
</evidence>
<keyword evidence="1" id="KW-0472">Membrane</keyword>
<dbReference type="EMBL" id="FUHU01000026">
    <property type="protein sequence ID" value="SJM59281.1"/>
    <property type="molecule type" value="Genomic_DNA"/>
</dbReference>
<gene>
    <name evidence="2" type="ORF">CZ674_06655</name>
</gene>
<dbReference type="OrthoDB" id="5119624at2"/>
<dbReference type="Proteomes" id="UP000195787">
    <property type="component" value="Unassembled WGS sequence"/>
</dbReference>
<reference evidence="2 3" key="1">
    <citation type="submission" date="2017-02" db="EMBL/GenBank/DDBJ databases">
        <authorList>
            <person name="Peterson S.W."/>
        </authorList>
    </citation>
    <scope>NUCLEOTIDE SEQUENCE [LARGE SCALE GENOMIC DNA]</scope>
    <source>
        <strain evidence="2 3">LMG 22410</strain>
    </source>
</reference>